<protein>
    <submittedName>
        <fullName evidence="2">Actin, muscle-like</fullName>
    </submittedName>
</protein>
<dbReference type="Gene3D" id="3.30.420.40">
    <property type="match status" value="2"/>
</dbReference>
<keyword evidence="1" id="KW-1185">Reference proteome</keyword>
<dbReference type="InterPro" id="IPR043129">
    <property type="entry name" value="ATPase_NBD"/>
</dbReference>
<dbReference type="Pfam" id="PF00022">
    <property type="entry name" value="Actin"/>
    <property type="match status" value="1"/>
</dbReference>
<dbReference type="PANTHER" id="PTHR11937">
    <property type="entry name" value="ACTIN"/>
    <property type="match status" value="1"/>
</dbReference>
<sequence length="114" mass="13230">MLSENQRITTANEHFHSNAHWSSIKHPSWMQSCGIYETTFNSIMKCDVHIFKDLYTTLMLSSSTTMYPDIHVKMKKENTAWMASSMNIKTFASPKYEYSVWICGSYLASLPNFQ</sequence>
<organism evidence="1 2">
    <name type="scientific">Heterocephalus glaber</name>
    <name type="common">Naked mole rat</name>
    <dbReference type="NCBI Taxonomy" id="10181"/>
    <lineage>
        <taxon>Eukaryota</taxon>
        <taxon>Metazoa</taxon>
        <taxon>Chordata</taxon>
        <taxon>Craniata</taxon>
        <taxon>Vertebrata</taxon>
        <taxon>Euteleostomi</taxon>
        <taxon>Mammalia</taxon>
        <taxon>Eutheria</taxon>
        <taxon>Euarchontoglires</taxon>
        <taxon>Glires</taxon>
        <taxon>Rodentia</taxon>
        <taxon>Hystricomorpha</taxon>
        <taxon>Bathyergidae</taxon>
        <taxon>Heterocephalus</taxon>
    </lineage>
</organism>
<dbReference type="Gene3D" id="3.90.640.10">
    <property type="entry name" value="Actin, Chain A, domain 4"/>
    <property type="match status" value="1"/>
</dbReference>
<accession>A0AAX6R5X2</accession>
<evidence type="ECO:0000313" key="2">
    <source>
        <dbReference type="RefSeq" id="XP_012933701.1"/>
    </source>
</evidence>
<evidence type="ECO:0000313" key="1">
    <source>
        <dbReference type="Proteomes" id="UP000694906"/>
    </source>
</evidence>
<dbReference type="GeneID" id="101714244"/>
<reference evidence="2" key="1">
    <citation type="submission" date="2025-08" db="UniProtKB">
        <authorList>
            <consortium name="RefSeq"/>
        </authorList>
    </citation>
    <scope>IDENTIFICATION</scope>
</reference>
<dbReference type="Proteomes" id="UP000694906">
    <property type="component" value="Unplaced"/>
</dbReference>
<gene>
    <name evidence="2" type="primary">LOC101714244</name>
</gene>
<dbReference type="InterPro" id="IPR004000">
    <property type="entry name" value="Actin"/>
</dbReference>
<dbReference type="SUPFAM" id="SSF53067">
    <property type="entry name" value="Actin-like ATPase domain"/>
    <property type="match status" value="1"/>
</dbReference>
<proteinExistence type="predicted"/>
<dbReference type="AlphaFoldDB" id="A0AAX6R5X2"/>
<name>A0AAX6R5X2_HETGA</name>
<dbReference type="KEGG" id="hgl:101714244"/>
<dbReference type="RefSeq" id="XP_012933701.1">
    <property type="nucleotide sequence ID" value="XM_013078247.1"/>
</dbReference>